<evidence type="ECO:0000313" key="4">
    <source>
        <dbReference type="EMBL" id="CAH3105693.1"/>
    </source>
</evidence>
<sequence length="551" mass="62953">MYSTNEISHSATNCAEKRPRLDGIPLSHEPRVWRYSPRPEMYPYHTEATEHNKSNSRLDPTLAYPVPLRPSVFQHARFIDKMQPGVARIKQEKHEVYHDEPLSEADPRRWSREDVCRWLQWMSEAFNLGSVRPDRFQMNGKALCLMTMDMFLYRVPEDSVHIQDIAAWNIWGLMETYEVPESPHSHIPYGVDGSGFYSDNTIGCYNVILESAPLMLQCIKSESVTPGSVFTIADFGCADGGTSMPLLYACVKELREIHGDSLPIHVVYEDQPVNDFKSLFLRLQGLIPGPKSYFLDFSNVFVTTCGTSFYSQCLPPQSINLVFSATAMHWLREKPCDVTGALHHTMITVPEEAERFRIQAAKDWETLLLARAKEMASGGRMILVQFAVDDEGQYLGATKNVPVSMHRTMRDLWKGLLDEGLITQEEFHRTTFVNYYRTVEEFKAPFESSDSPVSMAGLSLVSIETKVVPCPYREKWLQNGGDPAKHARWFMPTTRTWSNATFTSALSDSRSPEEKATIVDEFFKRYEIEVAKRPEDHGMDYVHAYIVIAKN</sequence>
<dbReference type="PROSITE" id="PS51433">
    <property type="entry name" value="PNT"/>
    <property type="match status" value="1"/>
</dbReference>
<evidence type="ECO:0000313" key="5">
    <source>
        <dbReference type="Proteomes" id="UP001159405"/>
    </source>
</evidence>
<dbReference type="SUPFAM" id="SSF47769">
    <property type="entry name" value="SAM/Pointed domain"/>
    <property type="match status" value="1"/>
</dbReference>
<feature type="domain" description="PNT" evidence="3">
    <location>
        <begin position="89"/>
        <end position="177"/>
    </location>
</feature>
<dbReference type="Gene3D" id="1.10.1200.270">
    <property type="entry name" value="Methyltransferase, alpha-helical capping domain"/>
    <property type="match status" value="1"/>
</dbReference>
<dbReference type="InterPro" id="IPR029063">
    <property type="entry name" value="SAM-dependent_MTases_sf"/>
</dbReference>
<dbReference type="Gene3D" id="1.10.150.50">
    <property type="entry name" value="Transcription Factor, Ets-1"/>
    <property type="match status" value="1"/>
</dbReference>
<dbReference type="SMART" id="SM00251">
    <property type="entry name" value="SAM_PNT"/>
    <property type="match status" value="1"/>
</dbReference>
<evidence type="ECO:0000256" key="2">
    <source>
        <dbReference type="ARBA" id="ARBA00022842"/>
    </source>
</evidence>
<dbReference type="EMBL" id="CALNXK010000018">
    <property type="protein sequence ID" value="CAH3105693.1"/>
    <property type="molecule type" value="Genomic_DNA"/>
</dbReference>
<reference evidence="4 5" key="1">
    <citation type="submission" date="2022-05" db="EMBL/GenBank/DDBJ databases">
        <authorList>
            <consortium name="Genoscope - CEA"/>
            <person name="William W."/>
        </authorList>
    </citation>
    <scope>NUCLEOTIDE SEQUENCE [LARGE SCALE GENOMIC DNA]</scope>
</reference>
<keyword evidence="5" id="KW-1185">Reference proteome</keyword>
<name>A0ABN8NGX2_9CNID</name>
<dbReference type="Proteomes" id="UP001159405">
    <property type="component" value="Unassembled WGS sequence"/>
</dbReference>
<keyword evidence="2" id="KW-0460">Magnesium</keyword>
<evidence type="ECO:0000256" key="1">
    <source>
        <dbReference type="ARBA" id="ARBA00022723"/>
    </source>
</evidence>
<dbReference type="InterPro" id="IPR013761">
    <property type="entry name" value="SAM/pointed_sf"/>
</dbReference>
<dbReference type="InterPro" id="IPR042086">
    <property type="entry name" value="MeTrfase_capping"/>
</dbReference>
<organism evidence="4 5">
    <name type="scientific">Porites lobata</name>
    <dbReference type="NCBI Taxonomy" id="104759"/>
    <lineage>
        <taxon>Eukaryota</taxon>
        <taxon>Metazoa</taxon>
        <taxon>Cnidaria</taxon>
        <taxon>Anthozoa</taxon>
        <taxon>Hexacorallia</taxon>
        <taxon>Scleractinia</taxon>
        <taxon>Fungiina</taxon>
        <taxon>Poritidae</taxon>
        <taxon>Porites</taxon>
    </lineage>
</organism>
<dbReference type="InterPro" id="IPR005299">
    <property type="entry name" value="MeTrfase_7"/>
</dbReference>
<dbReference type="PANTHER" id="PTHR31009">
    <property type="entry name" value="S-ADENOSYL-L-METHIONINE:CARBOXYL METHYLTRANSFERASE FAMILY PROTEIN"/>
    <property type="match status" value="1"/>
</dbReference>
<dbReference type="InterPro" id="IPR003118">
    <property type="entry name" value="Pointed_dom"/>
</dbReference>
<accession>A0ABN8NGX2</accession>
<proteinExistence type="predicted"/>
<gene>
    <name evidence="4" type="ORF">PLOB_00013817</name>
</gene>
<keyword evidence="1" id="KW-0479">Metal-binding</keyword>
<evidence type="ECO:0000259" key="3">
    <source>
        <dbReference type="PROSITE" id="PS51433"/>
    </source>
</evidence>
<dbReference type="Gene3D" id="3.40.50.150">
    <property type="entry name" value="Vaccinia Virus protein VP39"/>
    <property type="match status" value="1"/>
</dbReference>
<comment type="caution">
    <text evidence="4">The sequence shown here is derived from an EMBL/GenBank/DDBJ whole genome shotgun (WGS) entry which is preliminary data.</text>
</comment>
<dbReference type="Pfam" id="PF03492">
    <property type="entry name" value="Methyltransf_7"/>
    <property type="match status" value="1"/>
</dbReference>
<protein>
    <recommendedName>
        <fullName evidence="3">PNT domain-containing protein</fullName>
    </recommendedName>
</protein>
<dbReference type="SUPFAM" id="SSF53335">
    <property type="entry name" value="S-adenosyl-L-methionine-dependent methyltransferases"/>
    <property type="match status" value="1"/>
</dbReference>
<dbReference type="Pfam" id="PF02198">
    <property type="entry name" value="SAM_PNT"/>
    <property type="match status" value="1"/>
</dbReference>